<dbReference type="EMBL" id="JBIYSL010000002">
    <property type="protein sequence ID" value="MFK0522677.1"/>
    <property type="molecule type" value="Genomic_DNA"/>
</dbReference>
<evidence type="ECO:0000313" key="1">
    <source>
        <dbReference type="EMBL" id="MFK0522677.1"/>
    </source>
</evidence>
<proteinExistence type="predicted"/>
<name>A0ABW8HUL2_9BACL</name>
<organism evidence="1 2">
    <name type="scientific">Paenibacillus illinoisensis</name>
    <dbReference type="NCBI Taxonomy" id="59845"/>
    <lineage>
        <taxon>Bacteria</taxon>
        <taxon>Bacillati</taxon>
        <taxon>Bacillota</taxon>
        <taxon>Bacilli</taxon>
        <taxon>Bacillales</taxon>
        <taxon>Paenibacillaceae</taxon>
        <taxon>Paenibacillus</taxon>
    </lineage>
</organism>
<comment type="caution">
    <text evidence="1">The sequence shown here is derived from an EMBL/GenBank/DDBJ whole genome shotgun (WGS) entry which is preliminary data.</text>
</comment>
<keyword evidence="2" id="KW-1185">Reference proteome</keyword>
<dbReference type="RefSeq" id="WP_402874503.1">
    <property type="nucleotide sequence ID" value="NZ_JBIYSL010000002.1"/>
</dbReference>
<reference evidence="1 2" key="1">
    <citation type="submission" date="2024-11" db="EMBL/GenBank/DDBJ databases">
        <title>Identification and Characterization of a Novel Fosfomycin Bacillithiol Transferase FosB8 in Paenibacillus illinoisensis.</title>
        <authorList>
            <person name="Lu W."/>
        </authorList>
    </citation>
    <scope>NUCLEOTIDE SEQUENCE [LARGE SCALE GENOMIC DNA]</scope>
    <source>
        <strain evidence="1 2">WP77</strain>
    </source>
</reference>
<sequence length="117" mass="13569">MFTITVEITQDRKNQLLEWVASFEDATGEHEKGLLTGLRWMIEKIGAKEHLYSEVAEAFSILINQDFINECSQKFEENWTDEVWNSGFALSIIAVLDLFNIQVLEFPTPKRTNKPFN</sequence>
<accession>A0ABW8HUL2</accession>
<evidence type="ECO:0000313" key="2">
    <source>
        <dbReference type="Proteomes" id="UP001618531"/>
    </source>
</evidence>
<dbReference type="Proteomes" id="UP001618531">
    <property type="component" value="Unassembled WGS sequence"/>
</dbReference>
<protein>
    <submittedName>
        <fullName evidence="1">Uncharacterized protein</fullName>
    </submittedName>
</protein>
<gene>
    <name evidence="1" type="ORF">ACINKY_10780</name>
</gene>